<keyword evidence="3" id="KW-1185">Reference proteome</keyword>
<feature type="transmembrane region" description="Helical" evidence="1">
    <location>
        <begin position="68"/>
        <end position="91"/>
    </location>
</feature>
<accession>A0A517NKJ1</accession>
<evidence type="ECO:0000313" key="2">
    <source>
        <dbReference type="EMBL" id="QDT07658.1"/>
    </source>
</evidence>
<dbReference type="RefSeq" id="WP_218933605.1">
    <property type="nucleotide sequence ID" value="NZ_CP036525.1"/>
</dbReference>
<gene>
    <name evidence="2" type="ORF">K227x_60860</name>
</gene>
<keyword evidence="1" id="KW-0812">Transmembrane</keyword>
<proteinExistence type="predicted"/>
<keyword evidence="1" id="KW-1133">Transmembrane helix</keyword>
<protein>
    <submittedName>
        <fullName evidence="2">Uncharacterized protein</fullName>
    </submittedName>
</protein>
<dbReference type="KEGG" id="rlc:K227x_60860"/>
<evidence type="ECO:0000256" key="1">
    <source>
        <dbReference type="SAM" id="Phobius"/>
    </source>
</evidence>
<feature type="transmembrane region" description="Helical" evidence="1">
    <location>
        <begin position="151"/>
        <end position="170"/>
    </location>
</feature>
<dbReference type="EMBL" id="CP036525">
    <property type="protein sequence ID" value="QDT07658.1"/>
    <property type="molecule type" value="Genomic_DNA"/>
</dbReference>
<dbReference type="Proteomes" id="UP000318538">
    <property type="component" value="Chromosome"/>
</dbReference>
<keyword evidence="1" id="KW-0472">Membrane</keyword>
<sequence length="176" mass="18664">MHLLTCPSCELSIPVANSQAGERITCSGCQRPIDVPTLGKLRQLPEADQPGADAGPPAGETGNGSVGFAILGLIATGALLMAGFCGIRWALIEVPLTTEVHIEEFGKAYQGLDPAQLIREYEQMEEYGIDLGPRYKYKQIEDDKTRWGRSGLAAASVGLLAVLGAVAIGVSGRKRK</sequence>
<name>A0A517NKJ1_9BACT</name>
<dbReference type="AlphaFoldDB" id="A0A517NKJ1"/>
<organism evidence="2 3">
    <name type="scientific">Rubripirellula lacrimiformis</name>
    <dbReference type="NCBI Taxonomy" id="1930273"/>
    <lineage>
        <taxon>Bacteria</taxon>
        <taxon>Pseudomonadati</taxon>
        <taxon>Planctomycetota</taxon>
        <taxon>Planctomycetia</taxon>
        <taxon>Pirellulales</taxon>
        <taxon>Pirellulaceae</taxon>
        <taxon>Rubripirellula</taxon>
    </lineage>
</organism>
<evidence type="ECO:0000313" key="3">
    <source>
        <dbReference type="Proteomes" id="UP000318538"/>
    </source>
</evidence>
<reference evidence="2 3" key="1">
    <citation type="submission" date="2019-02" db="EMBL/GenBank/DDBJ databases">
        <title>Deep-cultivation of Planctomycetes and their phenomic and genomic characterization uncovers novel biology.</title>
        <authorList>
            <person name="Wiegand S."/>
            <person name="Jogler M."/>
            <person name="Boedeker C."/>
            <person name="Pinto D."/>
            <person name="Vollmers J."/>
            <person name="Rivas-Marin E."/>
            <person name="Kohn T."/>
            <person name="Peeters S.H."/>
            <person name="Heuer A."/>
            <person name="Rast P."/>
            <person name="Oberbeckmann S."/>
            <person name="Bunk B."/>
            <person name="Jeske O."/>
            <person name="Meyerdierks A."/>
            <person name="Storesund J.E."/>
            <person name="Kallscheuer N."/>
            <person name="Luecker S."/>
            <person name="Lage O.M."/>
            <person name="Pohl T."/>
            <person name="Merkel B.J."/>
            <person name="Hornburger P."/>
            <person name="Mueller R.-W."/>
            <person name="Bruemmer F."/>
            <person name="Labrenz M."/>
            <person name="Spormann A.M."/>
            <person name="Op den Camp H."/>
            <person name="Overmann J."/>
            <person name="Amann R."/>
            <person name="Jetten M.S.M."/>
            <person name="Mascher T."/>
            <person name="Medema M.H."/>
            <person name="Devos D.P."/>
            <person name="Kaster A.-K."/>
            <person name="Ovreas L."/>
            <person name="Rohde M."/>
            <person name="Galperin M.Y."/>
            <person name="Jogler C."/>
        </authorList>
    </citation>
    <scope>NUCLEOTIDE SEQUENCE [LARGE SCALE GENOMIC DNA]</scope>
    <source>
        <strain evidence="2 3">K22_7</strain>
    </source>
</reference>